<dbReference type="GO" id="GO:0005737">
    <property type="term" value="C:cytoplasm"/>
    <property type="evidence" value="ECO:0007669"/>
    <property type="project" value="TreeGrafter"/>
</dbReference>
<keyword evidence="4" id="KW-1185">Reference proteome</keyword>
<dbReference type="AlphaFoldDB" id="A0A840HWV0"/>
<dbReference type="InterPro" id="IPR006076">
    <property type="entry name" value="FAD-dep_OxRdtase"/>
</dbReference>
<dbReference type="InterPro" id="IPR036188">
    <property type="entry name" value="FAD/NAD-bd_sf"/>
</dbReference>
<reference evidence="3 4" key="1">
    <citation type="submission" date="2020-08" db="EMBL/GenBank/DDBJ databases">
        <title>Genomic Encyclopedia of Type Strains, Phase IV (KMG-IV): sequencing the most valuable type-strain genomes for metagenomic binning, comparative biology and taxonomic classification.</title>
        <authorList>
            <person name="Goeker M."/>
        </authorList>
    </citation>
    <scope>NUCLEOTIDE SEQUENCE [LARGE SCALE GENOMIC DNA]</scope>
    <source>
        <strain evidence="3 4">DSM 7465</strain>
    </source>
</reference>
<dbReference type="GO" id="GO:0016491">
    <property type="term" value="F:oxidoreductase activity"/>
    <property type="evidence" value="ECO:0007669"/>
    <property type="project" value="UniProtKB-KW"/>
</dbReference>
<dbReference type="SUPFAM" id="SSF51905">
    <property type="entry name" value="FAD/NAD(P)-binding domain"/>
    <property type="match status" value="1"/>
</dbReference>
<dbReference type="EC" id="1.4.99.6" evidence="3"/>
<dbReference type="RefSeq" id="WP_184475908.1">
    <property type="nucleotide sequence ID" value="NZ_JACHOV010000009.1"/>
</dbReference>
<feature type="domain" description="FAD dependent oxidoreductase" evidence="2">
    <location>
        <begin position="5"/>
        <end position="346"/>
    </location>
</feature>
<dbReference type="Gene3D" id="3.30.9.10">
    <property type="entry name" value="D-Amino Acid Oxidase, subunit A, domain 2"/>
    <property type="match status" value="1"/>
</dbReference>
<proteinExistence type="predicted"/>
<dbReference type="PANTHER" id="PTHR13847">
    <property type="entry name" value="SARCOSINE DEHYDROGENASE-RELATED"/>
    <property type="match status" value="1"/>
</dbReference>
<comment type="caution">
    <text evidence="3">The sequence shown here is derived from an EMBL/GenBank/DDBJ whole genome shotgun (WGS) entry which is preliminary data.</text>
</comment>
<evidence type="ECO:0000259" key="2">
    <source>
        <dbReference type="Pfam" id="PF01266"/>
    </source>
</evidence>
<sequence length="371" mass="39306">MKYYDVVITGAGMAGASLAAEVAPYVSMLLLEMEALPGYHATGRSVAFWSESYGGPGVQPLTTASGAFLRAPEPAFSAQSFLGARGAIHIGRKEDAGAISAFLREYGSLGIDLAPLDSVAVKQRIEGIRPDWIHGIDEPSTSDIDVAGLHAAYLSAAKKAGAELASGTRLLAAQRAGNEWELQTSAGVVRAGILVNAAGAWADEVARLCGVAPIGIQPLRRTVVQLRTNPSPPADLPLIVDISGRFYFKVEGSGRLWLSPHDESPTDPCDAAAEEMDVAEAIARFEEVVDWKVEAVERRWAGLRSFAPDRLPVYGFDPLARGFFWFAGQGGFGIQTAPAGAKLGASLLLDMPRPAALAPVDSDLYDPGRFE</sequence>
<dbReference type="Gene3D" id="3.50.50.60">
    <property type="entry name" value="FAD/NAD(P)-binding domain"/>
    <property type="match status" value="1"/>
</dbReference>
<dbReference type="Proteomes" id="UP000575068">
    <property type="component" value="Unassembled WGS sequence"/>
</dbReference>
<dbReference type="PANTHER" id="PTHR13847:SF287">
    <property type="entry name" value="FAD-DEPENDENT OXIDOREDUCTASE DOMAIN-CONTAINING PROTEIN 1"/>
    <property type="match status" value="1"/>
</dbReference>
<protein>
    <submittedName>
        <fullName evidence="3">D-arginine dehydrogenase</fullName>
        <ecNumber evidence="3">1.4.99.6</ecNumber>
    </submittedName>
</protein>
<evidence type="ECO:0000256" key="1">
    <source>
        <dbReference type="ARBA" id="ARBA00023002"/>
    </source>
</evidence>
<gene>
    <name evidence="3" type="ORF">HNQ99_002453</name>
</gene>
<accession>A0A840HWV0</accession>
<name>A0A840HWV0_9SPHN</name>
<dbReference type="EMBL" id="JACHOV010000009">
    <property type="protein sequence ID" value="MBB4642131.1"/>
    <property type="molecule type" value="Genomic_DNA"/>
</dbReference>
<evidence type="ECO:0000313" key="3">
    <source>
        <dbReference type="EMBL" id="MBB4642131.1"/>
    </source>
</evidence>
<organism evidence="3 4">
    <name type="scientific">Rhizorhapis suberifaciens</name>
    <name type="common">corky root of lettuce</name>
    <dbReference type="NCBI Taxonomy" id="13656"/>
    <lineage>
        <taxon>Bacteria</taxon>
        <taxon>Pseudomonadati</taxon>
        <taxon>Pseudomonadota</taxon>
        <taxon>Alphaproteobacteria</taxon>
        <taxon>Sphingomonadales</taxon>
        <taxon>Sphingomonadaceae</taxon>
        <taxon>Rhizorhapis</taxon>
    </lineage>
</organism>
<evidence type="ECO:0000313" key="4">
    <source>
        <dbReference type="Proteomes" id="UP000575068"/>
    </source>
</evidence>
<dbReference type="Pfam" id="PF01266">
    <property type="entry name" value="DAO"/>
    <property type="match status" value="1"/>
</dbReference>
<keyword evidence="1 3" id="KW-0560">Oxidoreductase</keyword>